<evidence type="ECO:0000313" key="4">
    <source>
        <dbReference type="EMBL" id="UZJ32752.1"/>
    </source>
</evidence>
<dbReference type="InterPro" id="IPR001680">
    <property type="entry name" value="WD40_rpt"/>
</dbReference>
<keyword evidence="2" id="KW-0812">Transmembrane</keyword>
<evidence type="ECO:0000256" key="1">
    <source>
        <dbReference type="SAM" id="MobiDB-lite"/>
    </source>
</evidence>
<protein>
    <submittedName>
        <fullName evidence="4">Toll/interleukin-1 receptor domain-containing protein</fullName>
    </submittedName>
</protein>
<evidence type="ECO:0000259" key="3">
    <source>
        <dbReference type="SMART" id="SM00255"/>
    </source>
</evidence>
<proteinExistence type="predicted"/>
<dbReference type="EMBL" id="CP110636">
    <property type="protein sequence ID" value="UZJ32752.1"/>
    <property type="molecule type" value="Genomic_DNA"/>
</dbReference>
<feature type="compositionally biased region" description="Low complexity" evidence="1">
    <location>
        <begin position="498"/>
        <end position="510"/>
    </location>
</feature>
<dbReference type="InterPro" id="IPR011044">
    <property type="entry name" value="Quino_amine_DH_bsu"/>
</dbReference>
<dbReference type="SUPFAM" id="SSF52200">
    <property type="entry name" value="Toll/Interleukin receptor TIR domain"/>
    <property type="match status" value="1"/>
</dbReference>
<keyword evidence="4" id="KW-0675">Receptor</keyword>
<keyword evidence="2" id="KW-1133">Transmembrane helix</keyword>
<dbReference type="InterPro" id="IPR015943">
    <property type="entry name" value="WD40/YVTN_repeat-like_dom_sf"/>
</dbReference>
<evidence type="ECO:0000256" key="2">
    <source>
        <dbReference type="SAM" id="Phobius"/>
    </source>
</evidence>
<dbReference type="InterPro" id="IPR035897">
    <property type="entry name" value="Toll_tir_struct_dom_sf"/>
</dbReference>
<dbReference type="Pfam" id="PF08937">
    <property type="entry name" value="ThsB_TIR"/>
    <property type="match status" value="1"/>
</dbReference>
<organism evidence="4 5">
    <name type="scientific">Streptomyces endophytica</name>
    <dbReference type="NCBI Taxonomy" id="2991496"/>
    <lineage>
        <taxon>Bacteria</taxon>
        <taxon>Bacillati</taxon>
        <taxon>Actinomycetota</taxon>
        <taxon>Actinomycetes</taxon>
        <taxon>Kitasatosporales</taxon>
        <taxon>Streptomycetaceae</taxon>
        <taxon>Streptomyces</taxon>
    </lineage>
</organism>
<accession>A0ABY6PHW5</accession>
<dbReference type="Gene3D" id="3.40.50.10140">
    <property type="entry name" value="Toll/interleukin-1 receptor homology (TIR) domain"/>
    <property type="match status" value="1"/>
</dbReference>
<dbReference type="Gene3D" id="2.130.10.10">
    <property type="entry name" value="YVTN repeat-like/Quinoprotein amine dehydrogenase"/>
    <property type="match status" value="1"/>
</dbReference>
<dbReference type="RefSeq" id="WP_265363972.1">
    <property type="nucleotide sequence ID" value="NZ_CP110636.1"/>
</dbReference>
<feature type="region of interest" description="Disordered" evidence="1">
    <location>
        <begin position="487"/>
        <end position="510"/>
    </location>
</feature>
<dbReference type="SMART" id="SM00320">
    <property type="entry name" value="WD40"/>
    <property type="match status" value="3"/>
</dbReference>
<dbReference type="InterPro" id="IPR015032">
    <property type="entry name" value="ThsB__TIR-like_domain"/>
</dbReference>
<name>A0ABY6PHW5_9ACTN</name>
<dbReference type="SMART" id="SM00255">
    <property type="entry name" value="TIR"/>
    <property type="match status" value="1"/>
</dbReference>
<dbReference type="Proteomes" id="UP001164959">
    <property type="component" value="Chromosome"/>
</dbReference>
<sequence length="510" mass="55291">MGEGNAAPQRVYRNDAFISYHHASDSAKAAHLRRGLQNFARSWRQLRALRVFLDNASLSANPGLWPEIERQLAESGAFILLACPGSAASQWVRKEIDWWRAGRGTRQVLIVVTGGELGWDQERGDFDWERTTCLPRTMAGMFTDEPRWVDLRWMPEDNPGSLRDPRFQSCVADLAAPLHGRPKEDLIGADVAQHRKTRRLVRGALAVITVLAVLAGVASVVAVLQRNEARSQARLATSRQLAATALNLKDGNLRLASLLGIEAYRMQQSPEAIAALNQLAIDSPYLVAMVSSPKDISAFAFSGDDAAVAVGDEGGAVTVWRSDGGTVRARTALPGRITAVGFSEDGKRLAIGDEKGNLGVYDLAARKLRRLAPMPGAVGSVTFGMAGDLAAVDEDGTVTLYEQARTRFRSRSTGHHDSRVVFQNQESYLLVRDLVGGGALYTVPDLRTIMDSKEMMVPAGQHAPAVSLGGHCFGYLKFGRFISTGLPGPRAMKPSPTPAEASPSSPMRRR</sequence>
<feature type="transmembrane region" description="Helical" evidence="2">
    <location>
        <begin position="203"/>
        <end position="224"/>
    </location>
</feature>
<feature type="domain" description="TIR" evidence="3">
    <location>
        <begin position="13"/>
        <end position="157"/>
    </location>
</feature>
<reference evidence="4" key="1">
    <citation type="submission" date="2022-11" db="EMBL/GenBank/DDBJ databases">
        <title>Identification and genomic analyses of a novel endophytic actinobacterium Streptomyces endophytica sp. nov. with potential for biocontrol of Yam anthracnose.</title>
        <authorList>
            <person name="Huang X."/>
        </authorList>
    </citation>
    <scope>NUCLEOTIDE SEQUENCE</scope>
    <source>
        <strain evidence="4">HNM0140</strain>
    </source>
</reference>
<gene>
    <name evidence="4" type="ORF">OJ254_23825</name>
</gene>
<dbReference type="SUPFAM" id="SSF50969">
    <property type="entry name" value="YVTN repeat-like/Quinoprotein amine dehydrogenase"/>
    <property type="match status" value="1"/>
</dbReference>
<keyword evidence="2" id="KW-0472">Membrane</keyword>
<evidence type="ECO:0000313" key="5">
    <source>
        <dbReference type="Proteomes" id="UP001164959"/>
    </source>
</evidence>
<keyword evidence="5" id="KW-1185">Reference proteome</keyword>
<dbReference type="InterPro" id="IPR000157">
    <property type="entry name" value="TIR_dom"/>
</dbReference>